<dbReference type="EMBL" id="AB263748">
    <property type="protein sequence ID" value="BAF36340.1"/>
    <property type="molecule type" value="Genomic_DNA"/>
</dbReference>
<protein>
    <submittedName>
        <fullName evidence="1">Uncharacterized protein</fullName>
    </submittedName>
</protein>
<reference evidence="1" key="1">
    <citation type="journal article" date="2007" name="Sex. Plant Reprod.">
        <title>Physical size of the S locus region defined by genetic recombination and genome sequencing in Ipomoea trifida, Convolvulaceae.</title>
        <authorList>
            <person name="Rahman M.H."/>
            <person name="Tsuchiya T."/>
            <person name="Suwabe K."/>
            <person name="Kohori J."/>
            <person name="Tomita R.N."/>
            <person name="Kagaya Y."/>
            <person name="Kobayashi I."/>
            <person name="Kakeda K."/>
            <person name="Kowyama Y."/>
        </authorList>
    </citation>
    <scope>NUCLEOTIDE SEQUENCE</scope>
</reference>
<name>A0A935_IPOTF</name>
<sequence>MEVMERMEWESLIQWGLCVSMVDGSCLDVLGKTEIQCEVAGDCVMFPTMSNDTHG</sequence>
<accession>A0A935</accession>
<organism evidence="1">
    <name type="scientific">Ipomoea trifida</name>
    <name type="common">Morning glory</name>
    <dbReference type="NCBI Taxonomy" id="35884"/>
    <lineage>
        <taxon>Eukaryota</taxon>
        <taxon>Viridiplantae</taxon>
        <taxon>Streptophyta</taxon>
        <taxon>Embryophyta</taxon>
        <taxon>Tracheophyta</taxon>
        <taxon>Spermatophyta</taxon>
        <taxon>Magnoliopsida</taxon>
        <taxon>eudicotyledons</taxon>
        <taxon>Gunneridae</taxon>
        <taxon>Pentapetalae</taxon>
        <taxon>asterids</taxon>
        <taxon>lamiids</taxon>
        <taxon>Solanales</taxon>
        <taxon>Convolvulaceae</taxon>
        <taxon>Ipomoeeae</taxon>
        <taxon>Ipomoea</taxon>
    </lineage>
</organism>
<dbReference type="AlphaFoldDB" id="A0A935"/>
<proteinExistence type="predicted"/>
<evidence type="ECO:0000313" key="1">
    <source>
        <dbReference type="EMBL" id="BAF36340.1"/>
    </source>
</evidence>